<sequence>MSHLNKWTEHGFISSGRKTEPVRLVHSKLYLDFGIEDDHEAIHTYCLWQILHTHCCHPKCLWQYCTLTVATQRHACRNKAASDLANVRRTESSMPGDMIVSLRIPTLSMCLLSLVLLKEMDAGLWRQAQVIPSDEGGLGPVVAEFFPQRFGKRFIMTGKVNRQTFSDSSDP</sequence>
<organism evidence="1 2">
    <name type="scientific">Opisthorchis viverrini</name>
    <name type="common">Southeast Asian liver fluke</name>
    <dbReference type="NCBI Taxonomy" id="6198"/>
    <lineage>
        <taxon>Eukaryota</taxon>
        <taxon>Metazoa</taxon>
        <taxon>Spiralia</taxon>
        <taxon>Lophotrochozoa</taxon>
        <taxon>Platyhelminthes</taxon>
        <taxon>Trematoda</taxon>
        <taxon>Digenea</taxon>
        <taxon>Opisthorchiida</taxon>
        <taxon>Opisthorchiata</taxon>
        <taxon>Opisthorchiidae</taxon>
        <taxon>Opisthorchis</taxon>
    </lineage>
</organism>
<reference evidence="1 2" key="1">
    <citation type="submission" date="2013-11" db="EMBL/GenBank/DDBJ databases">
        <title>Opisthorchis viverrini - life in the bile duct.</title>
        <authorList>
            <person name="Young N.D."/>
            <person name="Nagarajan N."/>
            <person name="Lin S.J."/>
            <person name="Korhonen P.K."/>
            <person name="Jex A.R."/>
            <person name="Hall R.S."/>
            <person name="Safavi-Hemami H."/>
            <person name="Kaewkong W."/>
            <person name="Bertrand D."/>
            <person name="Gao S."/>
            <person name="Seet Q."/>
            <person name="Wongkham S."/>
            <person name="Teh B.T."/>
            <person name="Wongkham C."/>
            <person name="Intapan P.M."/>
            <person name="Maleewong W."/>
            <person name="Yang X."/>
            <person name="Hu M."/>
            <person name="Wang Z."/>
            <person name="Hofmann A."/>
            <person name="Sternberg P.W."/>
            <person name="Tan P."/>
            <person name="Wang J."/>
            <person name="Gasser R.B."/>
        </authorList>
    </citation>
    <scope>NUCLEOTIDE SEQUENCE [LARGE SCALE GENOMIC DNA]</scope>
</reference>
<dbReference type="Proteomes" id="UP000054324">
    <property type="component" value="Unassembled WGS sequence"/>
</dbReference>
<evidence type="ECO:0000313" key="2">
    <source>
        <dbReference type="Proteomes" id="UP000054324"/>
    </source>
</evidence>
<name>A0A074ZK39_OPIVI</name>
<keyword evidence="2" id="KW-1185">Reference proteome</keyword>
<dbReference type="RefSeq" id="XP_009168549.1">
    <property type="nucleotide sequence ID" value="XM_009170285.1"/>
</dbReference>
<protein>
    <submittedName>
        <fullName evidence="1">Uncharacterized protein</fullName>
    </submittedName>
</protein>
<dbReference type="OrthoDB" id="10590422at2759"/>
<proteinExistence type="predicted"/>
<dbReference type="GeneID" id="20319484"/>
<dbReference type="KEGG" id="ovi:T265_05302"/>
<accession>A0A074ZK39</accession>
<evidence type="ECO:0000313" key="1">
    <source>
        <dbReference type="EMBL" id="KER27668.1"/>
    </source>
</evidence>
<dbReference type="CTD" id="20319484"/>
<dbReference type="EMBL" id="KL596717">
    <property type="protein sequence ID" value="KER27668.1"/>
    <property type="molecule type" value="Genomic_DNA"/>
</dbReference>
<dbReference type="AlphaFoldDB" id="A0A074ZK39"/>
<gene>
    <name evidence="1" type="ORF">T265_05302</name>
</gene>